<keyword evidence="2" id="KW-0812">Transmembrane</keyword>
<protein>
    <submittedName>
        <fullName evidence="3">Membrane protein</fullName>
    </submittedName>
</protein>
<keyword evidence="2" id="KW-1133">Transmembrane helix</keyword>
<evidence type="ECO:0000256" key="1">
    <source>
        <dbReference type="SAM" id="MobiDB-lite"/>
    </source>
</evidence>
<feature type="transmembrane region" description="Helical" evidence="2">
    <location>
        <begin position="119"/>
        <end position="136"/>
    </location>
</feature>
<name>A0A8J3X0Y2_9ACTN</name>
<proteinExistence type="predicted"/>
<evidence type="ECO:0000313" key="4">
    <source>
        <dbReference type="Proteomes" id="UP000634476"/>
    </source>
</evidence>
<comment type="caution">
    <text evidence="3">The sequence shown here is derived from an EMBL/GenBank/DDBJ whole genome shotgun (WGS) entry which is preliminary data.</text>
</comment>
<feature type="transmembrane region" description="Helical" evidence="2">
    <location>
        <begin position="95"/>
        <end position="112"/>
    </location>
</feature>
<feature type="region of interest" description="Disordered" evidence="1">
    <location>
        <begin position="1"/>
        <end position="22"/>
    </location>
</feature>
<dbReference type="Proteomes" id="UP000634476">
    <property type="component" value="Unassembled WGS sequence"/>
</dbReference>
<evidence type="ECO:0000256" key="2">
    <source>
        <dbReference type="SAM" id="Phobius"/>
    </source>
</evidence>
<reference evidence="3" key="1">
    <citation type="submission" date="2021-01" db="EMBL/GenBank/DDBJ databases">
        <title>Whole genome shotgun sequence of Planobispora takensis NBRC 109077.</title>
        <authorList>
            <person name="Komaki H."/>
            <person name="Tamura T."/>
        </authorList>
    </citation>
    <scope>NUCLEOTIDE SEQUENCE</scope>
    <source>
        <strain evidence="3">NBRC 109077</strain>
    </source>
</reference>
<keyword evidence="2" id="KW-0472">Membrane</keyword>
<sequence>MATTDGRHSVQGNPTPDIAAGRTASRPVDHVWALARISIGWIFLWAFLDKTFGWGFATAAERAWINGGSPTTGFLKGTGENALGGFFSGLAGQAWVDWLFMAGLLGVGLALILGIGMRLAAVAGGLMLLLMWAAELPLANNPFMDDHIVYTIVLAGLALANAGDTLGLGRWWGSTALVHRLPILK</sequence>
<organism evidence="3 4">
    <name type="scientific">Planobispora takensis</name>
    <dbReference type="NCBI Taxonomy" id="1367882"/>
    <lineage>
        <taxon>Bacteria</taxon>
        <taxon>Bacillati</taxon>
        <taxon>Actinomycetota</taxon>
        <taxon>Actinomycetes</taxon>
        <taxon>Streptosporangiales</taxon>
        <taxon>Streptosporangiaceae</taxon>
        <taxon>Planobispora</taxon>
    </lineage>
</organism>
<feature type="transmembrane region" description="Helical" evidence="2">
    <location>
        <begin position="148"/>
        <end position="172"/>
    </location>
</feature>
<feature type="transmembrane region" description="Helical" evidence="2">
    <location>
        <begin position="31"/>
        <end position="48"/>
    </location>
</feature>
<dbReference type="AlphaFoldDB" id="A0A8J3X0Y2"/>
<dbReference type="EMBL" id="BOOK01000154">
    <property type="protein sequence ID" value="GII06202.1"/>
    <property type="molecule type" value="Genomic_DNA"/>
</dbReference>
<evidence type="ECO:0000313" key="3">
    <source>
        <dbReference type="EMBL" id="GII06202.1"/>
    </source>
</evidence>
<keyword evidence="4" id="KW-1185">Reference proteome</keyword>
<gene>
    <name evidence="3" type="ORF">Pta02_82100</name>
</gene>
<dbReference type="RefSeq" id="WP_203880424.1">
    <property type="nucleotide sequence ID" value="NZ_BOOK01000154.1"/>
</dbReference>
<accession>A0A8J3X0Y2</accession>